<feature type="compositionally biased region" description="Polar residues" evidence="2">
    <location>
        <begin position="63"/>
        <end position="74"/>
    </location>
</feature>
<feature type="region of interest" description="Disordered" evidence="2">
    <location>
        <begin position="61"/>
        <end position="97"/>
    </location>
</feature>
<dbReference type="InterPro" id="IPR019339">
    <property type="entry name" value="CIR_N_dom"/>
</dbReference>
<feature type="compositionally biased region" description="Polar residues" evidence="2">
    <location>
        <begin position="242"/>
        <end position="267"/>
    </location>
</feature>
<dbReference type="STRING" id="133412.A0A1R1WZL4"/>
<dbReference type="OrthoDB" id="5600324at2759"/>
<evidence type="ECO:0000313" key="5">
    <source>
        <dbReference type="Proteomes" id="UP000187283"/>
    </source>
</evidence>
<feature type="compositionally biased region" description="Polar residues" evidence="2">
    <location>
        <begin position="84"/>
        <end position="95"/>
    </location>
</feature>
<dbReference type="AlphaFoldDB" id="A0A1R1WZL4"/>
<reference evidence="4 5" key="1">
    <citation type="submission" date="2017-01" db="EMBL/GenBank/DDBJ databases">
        <authorList>
            <person name="Mah S.A."/>
            <person name="Swanson W.J."/>
            <person name="Moy G.W."/>
            <person name="Vacquier V.D."/>
        </authorList>
    </citation>
    <scope>NUCLEOTIDE SEQUENCE [LARGE SCALE GENOMIC DNA]</scope>
    <source>
        <strain evidence="4 5">GSMNP</strain>
    </source>
</reference>
<keyword evidence="5" id="KW-1185">Reference proteome</keyword>
<feature type="compositionally biased region" description="Polar residues" evidence="2">
    <location>
        <begin position="183"/>
        <end position="192"/>
    </location>
</feature>
<feature type="domain" description="CBF1-interacting co-repressor CIR N-terminal" evidence="3">
    <location>
        <begin position="11"/>
        <end position="45"/>
    </location>
</feature>
<protein>
    <submittedName>
        <fullName evidence="4">Nipped-B-like protein B</fullName>
    </submittedName>
</protein>
<sequence length="435" mass="51159">MGQLNILPKKSWHVYNLENRERVLKDEKAHEQEIEKKKIEKIESEREYRLNLLRARAAAALPPSTQLPPDSNLSPKIPSALASDLTSNEPSNKPTNVPIYEKNIIRDPTKELNSSRKFNSPIPNKLNEKPQVSTINKHINFWQEFEDNSKPIHNQNSQYKKDKQTEINNSRLIPHVKLGGNYPSSFPWSRKQNPPPTTTNSFPHSSNHSSSLKISSSLADPLDAIKLHRQTVKLLANAHNHQNNSDINSSLKDYASSSHHSSNTRGFFNSLPSNPLTLPLHTSKPSKSSKRRHIDPKSSSKCTSSDDDSDTIKYKKRKNHKYPKTEKEKEKYTKRDRDSYKDSNRINDKRGQTDRNRKVDRDYDNKRDRDYDNKRDRDYDNKRDRDYDNKRDRDYEYKRDKDSDRRRDRDSDRRRDGDYDNKREKNNERKRDKKI</sequence>
<accession>A0A1R1WZL4</accession>
<feature type="coiled-coil region" evidence="1">
    <location>
        <begin position="20"/>
        <end position="47"/>
    </location>
</feature>
<evidence type="ECO:0000256" key="1">
    <source>
        <dbReference type="SAM" id="Coils"/>
    </source>
</evidence>
<evidence type="ECO:0000256" key="2">
    <source>
        <dbReference type="SAM" id="MobiDB-lite"/>
    </source>
</evidence>
<comment type="caution">
    <text evidence="4">The sequence shown here is derived from an EMBL/GenBank/DDBJ whole genome shotgun (WGS) entry which is preliminary data.</text>
</comment>
<dbReference type="Proteomes" id="UP000187283">
    <property type="component" value="Unassembled WGS sequence"/>
</dbReference>
<gene>
    <name evidence="4" type="ORF">AYI70_g11946</name>
</gene>
<dbReference type="PANTHER" id="PTHR22093:SF0">
    <property type="entry name" value="LEUKOCYTE RECEPTOR CLUSTER MEMBER 1"/>
    <property type="match status" value="1"/>
</dbReference>
<dbReference type="PANTHER" id="PTHR22093">
    <property type="entry name" value="LEUKOCYTE RECEPTOR CLUSTER LRC MEMBER 1"/>
    <property type="match status" value="1"/>
</dbReference>
<organism evidence="4 5">
    <name type="scientific">Smittium culicis</name>
    <dbReference type="NCBI Taxonomy" id="133412"/>
    <lineage>
        <taxon>Eukaryota</taxon>
        <taxon>Fungi</taxon>
        <taxon>Fungi incertae sedis</taxon>
        <taxon>Zoopagomycota</taxon>
        <taxon>Kickxellomycotina</taxon>
        <taxon>Harpellomycetes</taxon>
        <taxon>Harpellales</taxon>
        <taxon>Legeriomycetaceae</taxon>
        <taxon>Smittium</taxon>
    </lineage>
</organism>
<feature type="compositionally biased region" description="Low complexity" evidence="2">
    <location>
        <begin position="198"/>
        <end position="213"/>
    </location>
</feature>
<feature type="compositionally biased region" description="Basic and acidic residues" evidence="2">
    <location>
        <begin position="323"/>
        <end position="435"/>
    </location>
</feature>
<evidence type="ECO:0000313" key="4">
    <source>
        <dbReference type="EMBL" id="OMJ07811.1"/>
    </source>
</evidence>
<feature type="compositionally biased region" description="Low complexity" evidence="2">
    <location>
        <begin position="269"/>
        <end position="283"/>
    </location>
</feature>
<dbReference type="InterPro" id="IPR039875">
    <property type="entry name" value="LENG1-like"/>
</dbReference>
<feature type="region of interest" description="Disordered" evidence="2">
    <location>
        <begin position="183"/>
        <end position="213"/>
    </location>
</feature>
<feature type="region of interest" description="Disordered" evidence="2">
    <location>
        <begin position="242"/>
        <end position="435"/>
    </location>
</feature>
<dbReference type="SMART" id="SM01083">
    <property type="entry name" value="Cir_N"/>
    <property type="match status" value="1"/>
</dbReference>
<name>A0A1R1WZL4_9FUNG</name>
<keyword evidence="1" id="KW-0175">Coiled coil</keyword>
<dbReference type="EMBL" id="LSSN01005962">
    <property type="protein sequence ID" value="OMJ07811.1"/>
    <property type="molecule type" value="Genomic_DNA"/>
</dbReference>
<proteinExistence type="predicted"/>
<evidence type="ECO:0000259" key="3">
    <source>
        <dbReference type="SMART" id="SM01083"/>
    </source>
</evidence>